<organism evidence="1 2">
    <name type="scientific">Actinoplanes campanulatus</name>
    <dbReference type="NCBI Taxonomy" id="113559"/>
    <lineage>
        <taxon>Bacteria</taxon>
        <taxon>Bacillati</taxon>
        <taxon>Actinomycetota</taxon>
        <taxon>Actinomycetes</taxon>
        <taxon>Micromonosporales</taxon>
        <taxon>Micromonosporaceae</taxon>
        <taxon>Actinoplanes</taxon>
    </lineage>
</organism>
<dbReference type="AlphaFoldDB" id="A0A7W5FHV6"/>
<accession>A0A7W5FHV6</accession>
<reference evidence="1 2" key="1">
    <citation type="submission" date="2020-08" db="EMBL/GenBank/DDBJ databases">
        <title>Genomic Encyclopedia of Type Strains, Phase III (KMG-III): the genomes of soil and plant-associated and newly described type strains.</title>
        <authorList>
            <person name="Whitman W."/>
        </authorList>
    </citation>
    <scope>NUCLEOTIDE SEQUENCE [LARGE SCALE GENOMIC DNA]</scope>
    <source>
        <strain evidence="1 2">CECT 3287</strain>
    </source>
</reference>
<evidence type="ECO:0000313" key="2">
    <source>
        <dbReference type="Proteomes" id="UP000590749"/>
    </source>
</evidence>
<comment type="caution">
    <text evidence="1">The sequence shown here is derived from an EMBL/GenBank/DDBJ whole genome shotgun (WGS) entry which is preliminary data.</text>
</comment>
<gene>
    <name evidence="1" type="ORF">FHR83_006774</name>
</gene>
<evidence type="ECO:0000313" key="1">
    <source>
        <dbReference type="EMBL" id="MBB3099068.1"/>
    </source>
</evidence>
<name>A0A7W5FHV6_9ACTN</name>
<proteinExistence type="predicted"/>
<dbReference type="Proteomes" id="UP000590749">
    <property type="component" value="Unassembled WGS sequence"/>
</dbReference>
<dbReference type="EMBL" id="JACHXF010000017">
    <property type="protein sequence ID" value="MBB3099068.1"/>
    <property type="molecule type" value="Genomic_DNA"/>
</dbReference>
<keyword evidence="2" id="KW-1185">Reference proteome</keyword>
<protein>
    <submittedName>
        <fullName evidence="1">Uncharacterized protein</fullName>
    </submittedName>
</protein>
<sequence length="87" mass="9393">MSDSLDRQDASGSMPLSICHNGRVLALVPAHLVNDFGADARPAPALWEHITRVAALHWLSPDDTELLLPCHLHPAFSAVDCLDCEPA</sequence>